<reference evidence="2 3" key="1">
    <citation type="submission" date="2016-10" db="EMBL/GenBank/DDBJ databases">
        <authorList>
            <person name="de Groot N.N."/>
        </authorList>
    </citation>
    <scope>NUCLEOTIDE SEQUENCE [LARGE SCALE GENOMIC DNA]</scope>
    <source>
        <strain evidence="2 3">47C3B</strain>
    </source>
</reference>
<dbReference type="EMBL" id="FNAI01000014">
    <property type="protein sequence ID" value="SDF18621.1"/>
    <property type="molecule type" value="Genomic_DNA"/>
</dbReference>
<proteinExistence type="predicted"/>
<dbReference type="Proteomes" id="UP000199072">
    <property type="component" value="Unassembled WGS sequence"/>
</dbReference>
<dbReference type="STRING" id="1391627.SAMN05216464_11417"/>
<dbReference type="InterPro" id="IPR036374">
    <property type="entry name" value="OxRdtase_Mopterin-bd_sf"/>
</dbReference>
<feature type="domain" description="Oxidoreductase molybdopterin-binding" evidence="1">
    <location>
        <begin position="86"/>
        <end position="182"/>
    </location>
</feature>
<sequence length="187" mass="20420">MPIRVCDLLSIEKVNTTIPMKKQFIVAFIALISFTTPFITRAQTAEKQATIKVSGEVTTPLTIDAAYLQKFTPTTVVRKDRDGNDHTYTGVTVAEILKSAGVTLGPELKGENLTKYLAVEASDGYQVIFALAELDKAFTDRAIILATTVDGKSLAPGDGPYRIIVQDEKKPARCIKQVTAMSVHFIK</sequence>
<evidence type="ECO:0000313" key="3">
    <source>
        <dbReference type="Proteomes" id="UP000199072"/>
    </source>
</evidence>
<gene>
    <name evidence="2" type="ORF">SAMN05216464_11417</name>
</gene>
<keyword evidence="3" id="KW-1185">Reference proteome</keyword>
<name>A0A1G7J154_9SPHI</name>
<organism evidence="2 3">
    <name type="scientific">Mucilaginibacter pineti</name>
    <dbReference type="NCBI Taxonomy" id="1391627"/>
    <lineage>
        <taxon>Bacteria</taxon>
        <taxon>Pseudomonadati</taxon>
        <taxon>Bacteroidota</taxon>
        <taxon>Sphingobacteriia</taxon>
        <taxon>Sphingobacteriales</taxon>
        <taxon>Sphingobacteriaceae</taxon>
        <taxon>Mucilaginibacter</taxon>
    </lineage>
</organism>
<evidence type="ECO:0000259" key="1">
    <source>
        <dbReference type="Pfam" id="PF00174"/>
    </source>
</evidence>
<dbReference type="AlphaFoldDB" id="A0A1G7J154"/>
<accession>A0A1G7J154</accession>
<dbReference type="Pfam" id="PF00174">
    <property type="entry name" value="Oxidored_molyb"/>
    <property type="match status" value="1"/>
</dbReference>
<dbReference type="SUPFAM" id="SSF56524">
    <property type="entry name" value="Oxidoreductase molybdopterin-binding domain"/>
    <property type="match status" value="1"/>
</dbReference>
<protein>
    <submittedName>
        <fullName evidence="2">Oxidoreductase molybdopterin binding domain-containing protein</fullName>
    </submittedName>
</protein>
<dbReference type="Gene3D" id="3.90.420.10">
    <property type="entry name" value="Oxidoreductase, molybdopterin-binding domain"/>
    <property type="match status" value="1"/>
</dbReference>
<evidence type="ECO:0000313" key="2">
    <source>
        <dbReference type="EMBL" id="SDF18621.1"/>
    </source>
</evidence>
<dbReference type="InterPro" id="IPR000572">
    <property type="entry name" value="OxRdtase_Mopterin-bd_dom"/>
</dbReference>